<name>A0ABY7E9F8_MYAAR</name>
<accession>A0ABY7E9F8</accession>
<keyword evidence="2" id="KW-1185">Reference proteome</keyword>
<evidence type="ECO:0000313" key="2">
    <source>
        <dbReference type="Proteomes" id="UP001164746"/>
    </source>
</evidence>
<sequence length="320" mass="36350">MERRPPILETAAMVSLEKRDRQFTRLSGDKDVKVETEGHTPSLKTASAVSGEKYKSCGVGSGDVVALVLLAVPMSSFLDVEFVKFLKTERRRSIKVKRQQVENLTERKKLSEIHQLEIVFMFGKRGKQVCIIVDRWPGWMEEVTGWKKWKETHALEIVSALSSEVFILVDRWPEWVEKVRGRRKWMAPTLESASTVFGEKQGKGLARMDGDTDEEDKMEVKTPALKIAFTVSGEKQGGGLFCILKNKKMGGECDGKEEMEGIDTYTGDCFHGNDHCFDFVEHYILILPRRIWFDPNKGNILVAFHKGFNQGNDSFQLIAV</sequence>
<dbReference type="EMBL" id="CP111016">
    <property type="protein sequence ID" value="WAR05819.1"/>
    <property type="molecule type" value="Genomic_DNA"/>
</dbReference>
<reference evidence="1" key="1">
    <citation type="submission" date="2022-11" db="EMBL/GenBank/DDBJ databases">
        <title>Centuries of genome instability and evolution in soft-shell clam transmissible cancer (bioRxiv).</title>
        <authorList>
            <person name="Hart S.F.M."/>
            <person name="Yonemitsu M.A."/>
            <person name="Giersch R.M."/>
            <person name="Beal B.F."/>
            <person name="Arriagada G."/>
            <person name="Davis B.W."/>
            <person name="Ostrander E.A."/>
            <person name="Goff S.P."/>
            <person name="Metzger M.J."/>
        </authorList>
    </citation>
    <scope>NUCLEOTIDE SEQUENCE</scope>
    <source>
        <strain evidence="1">MELC-2E11</strain>
        <tissue evidence="1">Siphon/mantle</tissue>
    </source>
</reference>
<dbReference type="Proteomes" id="UP001164746">
    <property type="component" value="Chromosome 5"/>
</dbReference>
<protein>
    <submittedName>
        <fullName evidence="1">Uncharacterized protein</fullName>
    </submittedName>
</protein>
<proteinExistence type="predicted"/>
<gene>
    <name evidence="1" type="ORF">MAR_021188</name>
</gene>
<evidence type="ECO:0000313" key="1">
    <source>
        <dbReference type="EMBL" id="WAR05819.1"/>
    </source>
</evidence>
<organism evidence="1 2">
    <name type="scientific">Mya arenaria</name>
    <name type="common">Soft-shell clam</name>
    <dbReference type="NCBI Taxonomy" id="6604"/>
    <lineage>
        <taxon>Eukaryota</taxon>
        <taxon>Metazoa</taxon>
        <taxon>Spiralia</taxon>
        <taxon>Lophotrochozoa</taxon>
        <taxon>Mollusca</taxon>
        <taxon>Bivalvia</taxon>
        <taxon>Autobranchia</taxon>
        <taxon>Heteroconchia</taxon>
        <taxon>Euheterodonta</taxon>
        <taxon>Imparidentia</taxon>
        <taxon>Neoheterodontei</taxon>
        <taxon>Myida</taxon>
        <taxon>Myoidea</taxon>
        <taxon>Myidae</taxon>
        <taxon>Mya</taxon>
    </lineage>
</organism>